<feature type="domain" description="CCHC-type" evidence="2">
    <location>
        <begin position="152"/>
        <end position="168"/>
    </location>
</feature>
<feature type="non-terminal residue" evidence="3">
    <location>
        <position position="203"/>
    </location>
</feature>
<reference evidence="3" key="2">
    <citation type="submission" date="2022-01" db="EMBL/GenBank/DDBJ databases">
        <authorList>
            <person name="Yamashiro T."/>
            <person name="Shiraishi A."/>
            <person name="Satake H."/>
            <person name="Nakayama K."/>
        </authorList>
    </citation>
    <scope>NUCLEOTIDE SEQUENCE</scope>
</reference>
<keyword evidence="1" id="KW-0863">Zinc-finger</keyword>
<keyword evidence="4" id="KW-1185">Reference proteome</keyword>
<keyword evidence="1" id="KW-0862">Zinc</keyword>
<dbReference type="Proteomes" id="UP001151760">
    <property type="component" value="Unassembled WGS sequence"/>
</dbReference>
<organism evidence="3 4">
    <name type="scientific">Tanacetum coccineum</name>
    <dbReference type="NCBI Taxonomy" id="301880"/>
    <lineage>
        <taxon>Eukaryota</taxon>
        <taxon>Viridiplantae</taxon>
        <taxon>Streptophyta</taxon>
        <taxon>Embryophyta</taxon>
        <taxon>Tracheophyta</taxon>
        <taxon>Spermatophyta</taxon>
        <taxon>Magnoliopsida</taxon>
        <taxon>eudicotyledons</taxon>
        <taxon>Gunneridae</taxon>
        <taxon>Pentapetalae</taxon>
        <taxon>asterids</taxon>
        <taxon>campanulids</taxon>
        <taxon>Asterales</taxon>
        <taxon>Asteraceae</taxon>
        <taxon>Asteroideae</taxon>
        <taxon>Anthemideae</taxon>
        <taxon>Anthemidinae</taxon>
        <taxon>Tanacetum</taxon>
    </lineage>
</organism>
<keyword evidence="1" id="KW-0479">Metal-binding</keyword>
<accession>A0ABQ5E976</accession>
<proteinExistence type="predicted"/>
<gene>
    <name evidence="3" type="ORF">Tco_0956161</name>
</gene>
<dbReference type="InterPro" id="IPR036875">
    <property type="entry name" value="Znf_CCHC_sf"/>
</dbReference>
<dbReference type="Pfam" id="PF00098">
    <property type="entry name" value="zf-CCHC"/>
    <property type="match status" value="1"/>
</dbReference>
<comment type="caution">
    <text evidence="3">The sequence shown here is derived from an EMBL/GenBank/DDBJ whole genome shotgun (WGS) entry which is preliminary data.</text>
</comment>
<keyword evidence="3" id="KW-0548">Nucleotidyltransferase</keyword>
<protein>
    <submittedName>
        <fullName evidence="3">Reverse transcriptase domain-containing protein</fullName>
    </submittedName>
</protein>
<sequence length="203" mass="23330">MRFNIHDFAGDTLIPKGFIDWLVTVKEMFEFKEVPENKRISLIAMKLRDRASMWWQQLKLTIWWRWQWGGGNGAWERLIARNDIKETEDQHVSQYIGGLRVQIMDSINMFDPMTLSDAYQRNMASHFSPSQAKAGGGNTGLVSRASGTSGLKCFNCGERGHRQSKCKKAGKRHLFSDLEGDDAAYKEYEEAPVYNEEPECEEV</sequence>
<evidence type="ECO:0000256" key="1">
    <source>
        <dbReference type="PROSITE-ProRule" id="PRU00047"/>
    </source>
</evidence>
<evidence type="ECO:0000313" key="3">
    <source>
        <dbReference type="EMBL" id="GJT47446.1"/>
    </source>
</evidence>
<dbReference type="GO" id="GO:0003964">
    <property type="term" value="F:RNA-directed DNA polymerase activity"/>
    <property type="evidence" value="ECO:0007669"/>
    <property type="project" value="UniProtKB-KW"/>
</dbReference>
<evidence type="ECO:0000313" key="4">
    <source>
        <dbReference type="Proteomes" id="UP001151760"/>
    </source>
</evidence>
<dbReference type="InterPro" id="IPR001878">
    <property type="entry name" value="Znf_CCHC"/>
</dbReference>
<dbReference type="EMBL" id="BQNB010016068">
    <property type="protein sequence ID" value="GJT47446.1"/>
    <property type="molecule type" value="Genomic_DNA"/>
</dbReference>
<dbReference type="PROSITE" id="PS50158">
    <property type="entry name" value="ZF_CCHC"/>
    <property type="match status" value="1"/>
</dbReference>
<name>A0ABQ5E976_9ASTR</name>
<keyword evidence="3" id="KW-0695">RNA-directed DNA polymerase</keyword>
<keyword evidence="3" id="KW-0808">Transferase</keyword>
<evidence type="ECO:0000259" key="2">
    <source>
        <dbReference type="PROSITE" id="PS50158"/>
    </source>
</evidence>
<reference evidence="3" key="1">
    <citation type="journal article" date="2022" name="Int. J. Mol. Sci.">
        <title>Draft Genome of Tanacetum Coccineum: Genomic Comparison of Closely Related Tanacetum-Family Plants.</title>
        <authorList>
            <person name="Yamashiro T."/>
            <person name="Shiraishi A."/>
            <person name="Nakayama K."/>
            <person name="Satake H."/>
        </authorList>
    </citation>
    <scope>NUCLEOTIDE SEQUENCE</scope>
</reference>
<dbReference type="SMART" id="SM00343">
    <property type="entry name" value="ZnF_C2HC"/>
    <property type="match status" value="1"/>
</dbReference>
<dbReference type="SUPFAM" id="SSF57756">
    <property type="entry name" value="Retrovirus zinc finger-like domains"/>
    <property type="match status" value="1"/>
</dbReference>